<keyword evidence="1" id="KW-0808">Transferase</keyword>
<evidence type="ECO:0000313" key="5">
    <source>
        <dbReference type="Proteomes" id="UP001501725"/>
    </source>
</evidence>
<feature type="domain" description="Glycosyl transferase family 1" evidence="2">
    <location>
        <begin position="193"/>
        <end position="349"/>
    </location>
</feature>
<reference evidence="5" key="1">
    <citation type="journal article" date="2019" name="Int. J. Syst. Evol. Microbiol.">
        <title>The Global Catalogue of Microorganisms (GCM) 10K type strain sequencing project: providing services to taxonomists for standard genome sequencing and annotation.</title>
        <authorList>
            <consortium name="The Broad Institute Genomics Platform"/>
            <consortium name="The Broad Institute Genome Sequencing Center for Infectious Disease"/>
            <person name="Wu L."/>
            <person name="Ma J."/>
        </authorList>
    </citation>
    <scope>NUCLEOTIDE SEQUENCE [LARGE SCALE GENOMIC DNA]</scope>
    <source>
        <strain evidence="5">JCM 17919</strain>
    </source>
</reference>
<sequence length="381" mass="44026">MIIAVNTRTLLADHLEGVGYFVQEVFRRIAAAHPEHRFYFLFDRPYDPRFVFGPNITPIVVSPPARHPILWRLWFDLKVPLLLRRIKADVFVSPDGYASLTTKVPQCLVVHDLGFLHQPEAYKRIHLGYLRRRLPRFVRRARQVATVSEFSRRDLQQQYGVPDEKLTVVYSAVKESFRPLPYEAQEAVKAQYTEGREYFIYAGALQPRKNIVNLLKAFSLFKKRQRSNWKLVLAGRMAWKNDELMKLLATYKFRDDVVLTGYVDEAELVRLIGAAYALVYPSFFEGFGVPVLEAMKCGVPALTSQHTSMSEIGGDAALYFDPKEPASIAEMMMYIYKDEDGRARLVQEGFRQAEQFTWERTAEGVWSAIEKTIEQGTRNRE</sequence>
<keyword evidence="5" id="KW-1185">Reference proteome</keyword>
<dbReference type="PANTHER" id="PTHR46401:SF2">
    <property type="entry name" value="GLYCOSYLTRANSFERASE WBBK-RELATED"/>
    <property type="match status" value="1"/>
</dbReference>
<name>A0ABP8HPM3_9BACT</name>
<dbReference type="EMBL" id="BAABGY010000016">
    <property type="protein sequence ID" value="GAA4342298.1"/>
    <property type="molecule type" value="Genomic_DNA"/>
</dbReference>
<dbReference type="PANTHER" id="PTHR46401">
    <property type="entry name" value="GLYCOSYLTRANSFERASE WBBK-RELATED"/>
    <property type="match status" value="1"/>
</dbReference>
<dbReference type="InterPro" id="IPR001296">
    <property type="entry name" value="Glyco_trans_1"/>
</dbReference>
<feature type="domain" description="Glycosyltransferase subfamily 4-like N-terminal" evidence="3">
    <location>
        <begin position="17"/>
        <end position="173"/>
    </location>
</feature>
<dbReference type="Pfam" id="PF00534">
    <property type="entry name" value="Glycos_transf_1"/>
    <property type="match status" value="1"/>
</dbReference>
<evidence type="ECO:0000256" key="1">
    <source>
        <dbReference type="ARBA" id="ARBA00022679"/>
    </source>
</evidence>
<evidence type="ECO:0000259" key="3">
    <source>
        <dbReference type="Pfam" id="PF13439"/>
    </source>
</evidence>
<accession>A0ABP8HPM3</accession>
<proteinExistence type="predicted"/>
<organism evidence="4 5">
    <name type="scientific">Flaviaesturariibacter amylovorans</name>
    <dbReference type="NCBI Taxonomy" id="1084520"/>
    <lineage>
        <taxon>Bacteria</taxon>
        <taxon>Pseudomonadati</taxon>
        <taxon>Bacteroidota</taxon>
        <taxon>Chitinophagia</taxon>
        <taxon>Chitinophagales</taxon>
        <taxon>Chitinophagaceae</taxon>
        <taxon>Flaviaestuariibacter</taxon>
    </lineage>
</organism>
<comment type="caution">
    <text evidence="4">The sequence shown here is derived from an EMBL/GenBank/DDBJ whole genome shotgun (WGS) entry which is preliminary data.</text>
</comment>
<dbReference type="Proteomes" id="UP001501725">
    <property type="component" value="Unassembled WGS sequence"/>
</dbReference>
<protein>
    <submittedName>
        <fullName evidence="4">Glycosyltransferase family 1 protein</fullName>
    </submittedName>
</protein>
<dbReference type="SUPFAM" id="SSF53756">
    <property type="entry name" value="UDP-Glycosyltransferase/glycogen phosphorylase"/>
    <property type="match status" value="1"/>
</dbReference>
<dbReference type="RefSeq" id="WP_345257868.1">
    <property type="nucleotide sequence ID" value="NZ_BAABGY010000016.1"/>
</dbReference>
<dbReference type="InterPro" id="IPR028098">
    <property type="entry name" value="Glyco_trans_4-like_N"/>
</dbReference>
<dbReference type="Gene3D" id="3.40.50.2000">
    <property type="entry name" value="Glycogen Phosphorylase B"/>
    <property type="match status" value="2"/>
</dbReference>
<gene>
    <name evidence="4" type="ORF">GCM10023184_41610</name>
</gene>
<evidence type="ECO:0000259" key="2">
    <source>
        <dbReference type="Pfam" id="PF00534"/>
    </source>
</evidence>
<dbReference type="Pfam" id="PF13439">
    <property type="entry name" value="Glyco_transf_4"/>
    <property type="match status" value="1"/>
</dbReference>
<dbReference type="CDD" id="cd03809">
    <property type="entry name" value="GT4_MtfB-like"/>
    <property type="match status" value="1"/>
</dbReference>
<evidence type="ECO:0000313" key="4">
    <source>
        <dbReference type="EMBL" id="GAA4342298.1"/>
    </source>
</evidence>